<dbReference type="EMBL" id="JAUJYN010000008">
    <property type="protein sequence ID" value="KAK1265621.1"/>
    <property type="molecule type" value="Genomic_DNA"/>
</dbReference>
<gene>
    <name evidence="1" type="ORF">QJS04_geneDACA011435</name>
</gene>
<proteinExistence type="predicted"/>
<dbReference type="Proteomes" id="UP001179952">
    <property type="component" value="Unassembled WGS sequence"/>
</dbReference>
<reference evidence="1" key="2">
    <citation type="submission" date="2023-06" db="EMBL/GenBank/DDBJ databases">
        <authorList>
            <person name="Ma L."/>
            <person name="Liu K.-W."/>
            <person name="Li Z."/>
            <person name="Hsiao Y.-Y."/>
            <person name="Qi Y."/>
            <person name="Fu T."/>
            <person name="Tang G."/>
            <person name="Zhang D."/>
            <person name="Sun W.-H."/>
            <person name="Liu D.-K."/>
            <person name="Li Y."/>
            <person name="Chen G.-Z."/>
            <person name="Liu X.-D."/>
            <person name="Liao X.-Y."/>
            <person name="Jiang Y.-T."/>
            <person name="Yu X."/>
            <person name="Hao Y."/>
            <person name="Huang J."/>
            <person name="Zhao X.-W."/>
            <person name="Ke S."/>
            <person name="Chen Y.-Y."/>
            <person name="Wu W.-L."/>
            <person name="Hsu J.-L."/>
            <person name="Lin Y.-F."/>
            <person name="Huang M.-D."/>
            <person name="Li C.-Y."/>
            <person name="Huang L."/>
            <person name="Wang Z.-W."/>
            <person name="Zhao X."/>
            <person name="Zhong W.-Y."/>
            <person name="Peng D.-H."/>
            <person name="Ahmad S."/>
            <person name="Lan S."/>
            <person name="Zhang J.-S."/>
            <person name="Tsai W.-C."/>
            <person name="Van De Peer Y."/>
            <person name="Liu Z.-J."/>
        </authorList>
    </citation>
    <scope>NUCLEOTIDE SEQUENCE</scope>
    <source>
        <strain evidence="1">SCP</strain>
        <tissue evidence="1">Leaves</tissue>
    </source>
</reference>
<name>A0AAV9AN94_ACOGR</name>
<evidence type="ECO:0000313" key="2">
    <source>
        <dbReference type="Proteomes" id="UP001179952"/>
    </source>
</evidence>
<comment type="caution">
    <text evidence="1">The sequence shown here is derived from an EMBL/GenBank/DDBJ whole genome shotgun (WGS) entry which is preliminary data.</text>
</comment>
<dbReference type="AlphaFoldDB" id="A0AAV9AN94"/>
<keyword evidence="2" id="KW-1185">Reference proteome</keyword>
<reference evidence="1" key="1">
    <citation type="journal article" date="2023" name="Nat. Commun.">
        <title>Diploid and tetraploid genomes of Acorus and the evolution of monocots.</title>
        <authorList>
            <person name="Ma L."/>
            <person name="Liu K.W."/>
            <person name="Li Z."/>
            <person name="Hsiao Y.Y."/>
            <person name="Qi Y."/>
            <person name="Fu T."/>
            <person name="Tang G.D."/>
            <person name="Zhang D."/>
            <person name="Sun W.H."/>
            <person name="Liu D.K."/>
            <person name="Li Y."/>
            <person name="Chen G.Z."/>
            <person name="Liu X.D."/>
            <person name="Liao X.Y."/>
            <person name="Jiang Y.T."/>
            <person name="Yu X."/>
            <person name="Hao Y."/>
            <person name="Huang J."/>
            <person name="Zhao X.W."/>
            <person name="Ke S."/>
            <person name="Chen Y.Y."/>
            <person name="Wu W.L."/>
            <person name="Hsu J.L."/>
            <person name="Lin Y.F."/>
            <person name="Huang M.D."/>
            <person name="Li C.Y."/>
            <person name="Huang L."/>
            <person name="Wang Z.W."/>
            <person name="Zhao X."/>
            <person name="Zhong W.Y."/>
            <person name="Peng D.H."/>
            <person name="Ahmad S."/>
            <person name="Lan S."/>
            <person name="Zhang J.S."/>
            <person name="Tsai W.C."/>
            <person name="Van de Peer Y."/>
            <person name="Liu Z.J."/>
        </authorList>
    </citation>
    <scope>NUCLEOTIDE SEQUENCE</scope>
    <source>
        <strain evidence="1">SCP</strain>
    </source>
</reference>
<organism evidence="1 2">
    <name type="scientific">Acorus gramineus</name>
    <name type="common">Dwarf sweet flag</name>
    <dbReference type="NCBI Taxonomy" id="55184"/>
    <lineage>
        <taxon>Eukaryota</taxon>
        <taxon>Viridiplantae</taxon>
        <taxon>Streptophyta</taxon>
        <taxon>Embryophyta</taxon>
        <taxon>Tracheophyta</taxon>
        <taxon>Spermatophyta</taxon>
        <taxon>Magnoliopsida</taxon>
        <taxon>Liliopsida</taxon>
        <taxon>Acoraceae</taxon>
        <taxon>Acorus</taxon>
    </lineage>
</organism>
<protein>
    <submittedName>
        <fullName evidence="1">Uncharacterized protein</fullName>
    </submittedName>
</protein>
<accession>A0AAV9AN94</accession>
<sequence>MAYLPTGGEDKIDKPDSDCENHLLRFRSTVDDVNRLHAETSNIESLSQLAGVSRCLNIVKKKKIRNDLMVDLKIC</sequence>
<evidence type="ECO:0000313" key="1">
    <source>
        <dbReference type="EMBL" id="KAK1265621.1"/>
    </source>
</evidence>